<protein>
    <submittedName>
        <fullName evidence="1">Uncharacterized protein</fullName>
    </submittedName>
</protein>
<dbReference type="KEGG" id="marq:MARGE09_P3851"/>
<keyword evidence="2" id="KW-1185">Reference proteome</keyword>
<reference evidence="1 2" key="1">
    <citation type="journal article" date="2022" name="IScience">
        <title>An ultrasensitive nanofiber-based assay for enzymatic hydrolysis and deep-sea microbial degradation of cellulose.</title>
        <authorList>
            <person name="Tsudome M."/>
            <person name="Tachioka M."/>
            <person name="Miyazaki M."/>
            <person name="Uchimura K."/>
            <person name="Tsuda M."/>
            <person name="Takaki Y."/>
            <person name="Deguchi S."/>
        </authorList>
    </citation>
    <scope>NUCLEOTIDE SEQUENCE [LARGE SCALE GENOMIC DNA]</scope>
    <source>
        <strain evidence="1 2">GE09</strain>
    </source>
</reference>
<accession>A0AAN2BM08</accession>
<dbReference type="RefSeq" id="WP_236984914.1">
    <property type="nucleotide sequence ID" value="NZ_AP023086.1"/>
</dbReference>
<proteinExistence type="predicted"/>
<evidence type="ECO:0000313" key="2">
    <source>
        <dbReference type="Proteomes" id="UP001320119"/>
    </source>
</evidence>
<dbReference type="Proteomes" id="UP001320119">
    <property type="component" value="Chromosome"/>
</dbReference>
<sequence>MDSGEIILNALGVNQKAESELISIAIHYEILFKQRLNWIIDTGQCIQVLNQLTGSDNKDLQERILRFHKALNVAEKKYLAKKGLTFPFGNKRSVNARSMQKNSAN</sequence>
<dbReference type="AlphaFoldDB" id="A0AAN2BM08"/>
<evidence type="ECO:0000313" key="1">
    <source>
        <dbReference type="EMBL" id="BCD99649.1"/>
    </source>
</evidence>
<organism evidence="1 2">
    <name type="scientific">Marinagarivorans cellulosilyticus</name>
    <dbReference type="NCBI Taxonomy" id="2721545"/>
    <lineage>
        <taxon>Bacteria</taxon>
        <taxon>Pseudomonadati</taxon>
        <taxon>Pseudomonadota</taxon>
        <taxon>Gammaproteobacteria</taxon>
        <taxon>Cellvibrionales</taxon>
        <taxon>Cellvibrionaceae</taxon>
        <taxon>Marinagarivorans</taxon>
    </lineage>
</organism>
<gene>
    <name evidence="1" type="ORF">MARGE09_P3851</name>
</gene>
<dbReference type="EMBL" id="AP023086">
    <property type="protein sequence ID" value="BCD99649.1"/>
    <property type="molecule type" value="Genomic_DNA"/>
</dbReference>
<name>A0AAN2BM08_9GAMM</name>